<dbReference type="SUPFAM" id="SSF56672">
    <property type="entry name" value="DNA/RNA polymerases"/>
    <property type="match status" value="1"/>
</dbReference>
<evidence type="ECO:0000313" key="2">
    <source>
        <dbReference type="EMBL" id="KAG0473842.1"/>
    </source>
</evidence>
<reference evidence="2 3" key="1">
    <citation type="journal article" date="2020" name="Nat. Food">
        <title>A phased Vanilla planifolia genome enables genetic improvement of flavour and production.</title>
        <authorList>
            <person name="Hasing T."/>
            <person name="Tang H."/>
            <person name="Brym M."/>
            <person name="Khazi F."/>
            <person name="Huang T."/>
            <person name="Chambers A.H."/>
        </authorList>
    </citation>
    <scope>NUCLEOTIDE SEQUENCE [LARGE SCALE GENOMIC DNA]</scope>
    <source>
        <tissue evidence="2">Leaf</tissue>
    </source>
</reference>
<dbReference type="EMBL" id="JADCNL010000007">
    <property type="protein sequence ID" value="KAG0473842.1"/>
    <property type="molecule type" value="Genomic_DNA"/>
</dbReference>
<dbReference type="InterPro" id="IPR000477">
    <property type="entry name" value="RT_dom"/>
</dbReference>
<accession>A0A835UTX5</accession>
<dbReference type="PANTHER" id="PTHR31635">
    <property type="entry name" value="REVERSE TRANSCRIPTASE DOMAIN-CONTAINING PROTEIN-RELATED"/>
    <property type="match status" value="1"/>
</dbReference>
<dbReference type="PROSITE" id="PS50878">
    <property type="entry name" value="RT_POL"/>
    <property type="match status" value="1"/>
</dbReference>
<dbReference type="AlphaFoldDB" id="A0A835UTX5"/>
<dbReference type="InterPro" id="IPR043502">
    <property type="entry name" value="DNA/RNA_pol_sf"/>
</dbReference>
<evidence type="ECO:0000259" key="1">
    <source>
        <dbReference type="PROSITE" id="PS50878"/>
    </source>
</evidence>
<feature type="domain" description="Reverse transcriptase" evidence="1">
    <location>
        <begin position="1"/>
        <end position="275"/>
    </location>
</feature>
<gene>
    <name evidence="2" type="ORF">HPP92_015699</name>
</gene>
<protein>
    <recommendedName>
        <fullName evidence="1">Reverse transcriptase domain-containing protein</fullName>
    </recommendedName>
</protein>
<dbReference type="PANTHER" id="PTHR31635:SF196">
    <property type="entry name" value="REVERSE TRANSCRIPTASE DOMAIN-CONTAINING PROTEIN-RELATED"/>
    <property type="match status" value="1"/>
</dbReference>
<sequence>MIPYTIGSTWIIPIPKSNSAMSFADYRPINLCNFSSKIFSKIIAIRLSLILQNIISIEQTAFVKGRNIAYNIILAQEMLNRINRRNRGNNTILKLDMKSAFDQVDWRYLEMVLKRFGFSDKFIRMVNNYLTSNMFSVLINGCPQGFFPASRGVRQGDSLSPALYVLASEVLIRSLKKLMEEKKIDTYSIPRGSPLISSLAFADDTLIFTSARSHSLKQLMNFLNIYQALSGQCINMGKSTFTCHNNISKNVGRRIMRITGFSKGKLPMKYLGVLIAKGRMKMKCSNHWLIRYSGELMVLLAKICLRVGS</sequence>
<dbReference type="CDD" id="cd01650">
    <property type="entry name" value="RT_nLTR_like"/>
    <property type="match status" value="1"/>
</dbReference>
<dbReference type="Proteomes" id="UP000636800">
    <property type="component" value="Chromosome 7"/>
</dbReference>
<name>A0A835UTX5_VANPL</name>
<dbReference type="Pfam" id="PF00078">
    <property type="entry name" value="RVT_1"/>
    <property type="match status" value="1"/>
</dbReference>
<comment type="caution">
    <text evidence="2">The sequence shown here is derived from an EMBL/GenBank/DDBJ whole genome shotgun (WGS) entry which is preliminary data.</text>
</comment>
<organism evidence="2 3">
    <name type="scientific">Vanilla planifolia</name>
    <name type="common">Vanilla</name>
    <dbReference type="NCBI Taxonomy" id="51239"/>
    <lineage>
        <taxon>Eukaryota</taxon>
        <taxon>Viridiplantae</taxon>
        <taxon>Streptophyta</taxon>
        <taxon>Embryophyta</taxon>
        <taxon>Tracheophyta</taxon>
        <taxon>Spermatophyta</taxon>
        <taxon>Magnoliopsida</taxon>
        <taxon>Liliopsida</taxon>
        <taxon>Asparagales</taxon>
        <taxon>Orchidaceae</taxon>
        <taxon>Vanilloideae</taxon>
        <taxon>Vanilleae</taxon>
        <taxon>Vanilla</taxon>
    </lineage>
</organism>
<keyword evidence="3" id="KW-1185">Reference proteome</keyword>
<proteinExistence type="predicted"/>
<evidence type="ECO:0000313" key="3">
    <source>
        <dbReference type="Proteomes" id="UP000636800"/>
    </source>
</evidence>
<dbReference type="OrthoDB" id="504708at2759"/>